<keyword evidence="1" id="KW-0472">Membrane</keyword>
<proteinExistence type="predicted"/>
<dbReference type="InterPro" id="IPR018711">
    <property type="entry name" value="NAGPA"/>
</dbReference>
<dbReference type="Pfam" id="PF09992">
    <property type="entry name" value="NAGPA"/>
    <property type="match status" value="1"/>
</dbReference>
<accession>A0A1T4LXN0</accession>
<feature type="domain" description="Phosphodiester glycosidase" evidence="2">
    <location>
        <begin position="156"/>
        <end position="331"/>
    </location>
</feature>
<keyword evidence="4" id="KW-1185">Reference proteome</keyword>
<evidence type="ECO:0000259" key="2">
    <source>
        <dbReference type="Pfam" id="PF09992"/>
    </source>
</evidence>
<dbReference type="STRING" id="118967.SAMN02745191_1088"/>
<dbReference type="EMBL" id="FUWY01000002">
    <property type="protein sequence ID" value="SJZ59391.1"/>
    <property type="molecule type" value="Genomic_DNA"/>
</dbReference>
<sequence length="332" mass="35894">MTRKKIKATIKRKSKQSILIFLAVMIAFLITAYIAALIILRGPSPTLSNLVTSTLMETRRGKAVAHLFFSSNEIEEILQKNTLYQTDEITDYTTEGFDIPESEKDNIQIIPISGPTYKGTLMIIRDPSRIELGVNVLMNTDSQKGFLVEEFVASENAIAGINAGGFDDPGGKGDGSIPYGIVIKDGELVTGKLDDYYSVIGFNDKNRLVVGNMTAEQALSYNLKNAVSFGPVLIVNYEAVPITGTGGGLNPRTVIGQREDGAVLLLAIDGRQTTSLGASYSDCIDIMMEYGAMNAANLDGGSSTVMVYEGEIINNVVSMNGDRRVPTAWIVK</sequence>
<dbReference type="PANTHER" id="PTHR40446">
    <property type="entry name" value="N-ACETYLGLUCOSAMINE-1-PHOSPHODIESTER ALPHA-N-ACETYLGLUCOSAMINIDASE"/>
    <property type="match status" value="1"/>
</dbReference>
<feature type="transmembrane region" description="Helical" evidence="1">
    <location>
        <begin position="20"/>
        <end position="40"/>
    </location>
</feature>
<keyword evidence="1" id="KW-0812">Transmembrane</keyword>
<evidence type="ECO:0000256" key="1">
    <source>
        <dbReference type="SAM" id="Phobius"/>
    </source>
</evidence>
<name>A0A1T4LXN0_9FIRM</name>
<dbReference type="OrthoDB" id="9809781at2"/>
<reference evidence="4" key="1">
    <citation type="submission" date="2017-02" db="EMBL/GenBank/DDBJ databases">
        <authorList>
            <person name="Varghese N."/>
            <person name="Submissions S."/>
        </authorList>
    </citation>
    <scope>NUCLEOTIDE SEQUENCE [LARGE SCALE GENOMIC DNA]</scope>
    <source>
        <strain evidence="4">ATCC 25662</strain>
    </source>
</reference>
<protein>
    <submittedName>
        <fullName evidence="3">Exopolysaccharide biosynthesis protein</fullName>
    </submittedName>
</protein>
<dbReference type="Proteomes" id="UP000243297">
    <property type="component" value="Unassembled WGS sequence"/>
</dbReference>
<gene>
    <name evidence="3" type="ORF">SAMN02745191_1088</name>
</gene>
<evidence type="ECO:0000313" key="3">
    <source>
        <dbReference type="EMBL" id="SJZ59391.1"/>
    </source>
</evidence>
<dbReference type="PANTHER" id="PTHR40446:SF2">
    <property type="entry name" value="N-ACETYLGLUCOSAMINE-1-PHOSPHODIESTER ALPHA-N-ACETYLGLUCOSAMINIDASE"/>
    <property type="match status" value="1"/>
</dbReference>
<keyword evidence="1" id="KW-1133">Transmembrane helix</keyword>
<dbReference type="AlphaFoldDB" id="A0A1T4LXN0"/>
<dbReference type="RefSeq" id="WP_078711510.1">
    <property type="nucleotide sequence ID" value="NZ_FUWY01000002.1"/>
</dbReference>
<organism evidence="3 4">
    <name type="scientific">Anaerorhabdus furcosa</name>
    <dbReference type="NCBI Taxonomy" id="118967"/>
    <lineage>
        <taxon>Bacteria</taxon>
        <taxon>Bacillati</taxon>
        <taxon>Bacillota</taxon>
        <taxon>Erysipelotrichia</taxon>
        <taxon>Erysipelotrichales</taxon>
        <taxon>Erysipelotrichaceae</taxon>
        <taxon>Anaerorhabdus</taxon>
    </lineage>
</organism>
<evidence type="ECO:0000313" key="4">
    <source>
        <dbReference type="Proteomes" id="UP000243297"/>
    </source>
</evidence>